<dbReference type="InterPro" id="IPR049127">
    <property type="entry name" value="TECR-like_N"/>
</dbReference>
<dbReference type="Gene3D" id="3.10.20.90">
    <property type="entry name" value="Phosphatidylinositol 3-kinase Catalytic Subunit, Chain A, domain 1"/>
    <property type="match status" value="1"/>
</dbReference>
<dbReference type="Pfam" id="PF21696">
    <property type="entry name" value="TECR_N"/>
    <property type="match status" value="1"/>
</dbReference>
<dbReference type="AlphaFoldDB" id="A0A2K5QW27"/>
<reference evidence="2" key="1">
    <citation type="submission" date="2025-08" db="UniProtKB">
        <authorList>
            <consortium name="Ensembl"/>
        </authorList>
    </citation>
    <scope>IDENTIFICATION</scope>
</reference>
<dbReference type="OMA" id="CGHHSHT"/>
<keyword evidence="3" id="KW-1185">Reference proteome</keyword>
<organism evidence="2 3">
    <name type="scientific">Cebus imitator</name>
    <name type="common">Panamanian white-faced capuchin</name>
    <name type="synonym">Cebus capucinus imitator</name>
    <dbReference type="NCBI Taxonomy" id="2715852"/>
    <lineage>
        <taxon>Eukaryota</taxon>
        <taxon>Metazoa</taxon>
        <taxon>Chordata</taxon>
        <taxon>Craniata</taxon>
        <taxon>Vertebrata</taxon>
        <taxon>Euteleostomi</taxon>
        <taxon>Mammalia</taxon>
        <taxon>Eutheria</taxon>
        <taxon>Euarchontoglires</taxon>
        <taxon>Primates</taxon>
        <taxon>Haplorrhini</taxon>
        <taxon>Platyrrhini</taxon>
        <taxon>Cebidae</taxon>
        <taxon>Cebinae</taxon>
        <taxon>Cebus</taxon>
    </lineage>
</organism>
<sequence>MKRYEVEILDKLCFLDKMEPHATIVEIKNLFTKTHTVPLPGPQGHHSHTLLPGPGADLLGDGLPNRVCGAPFHLPARLLPSDLHLWPQI</sequence>
<feature type="domain" description="TECR-like N-terminal" evidence="1">
    <location>
        <begin position="5"/>
        <end position="36"/>
    </location>
</feature>
<dbReference type="Ensembl" id="ENSCCAT00000037568.1">
    <property type="protein sequence ID" value="ENSCCAP00000020082.1"/>
    <property type="gene ID" value="ENSCCAG00000027887.1"/>
</dbReference>
<evidence type="ECO:0000313" key="2">
    <source>
        <dbReference type="Ensembl" id="ENSCCAP00000020082.1"/>
    </source>
</evidence>
<dbReference type="STRING" id="9516.ENSCCAP00000020082"/>
<evidence type="ECO:0000259" key="1">
    <source>
        <dbReference type="Pfam" id="PF21696"/>
    </source>
</evidence>
<dbReference type="Proteomes" id="UP000233040">
    <property type="component" value="Unassembled WGS sequence"/>
</dbReference>
<name>A0A2K5QW27_CEBIM</name>
<accession>A0A2K5QW27</accession>
<evidence type="ECO:0000313" key="3">
    <source>
        <dbReference type="Proteomes" id="UP000233040"/>
    </source>
</evidence>
<dbReference type="GeneTree" id="ENSGT00940000167422"/>
<reference evidence="2" key="2">
    <citation type="submission" date="2025-09" db="UniProtKB">
        <authorList>
            <consortium name="Ensembl"/>
        </authorList>
    </citation>
    <scope>IDENTIFICATION</scope>
</reference>
<protein>
    <recommendedName>
        <fullName evidence="1">TECR-like N-terminal domain-containing protein</fullName>
    </recommendedName>
</protein>
<proteinExistence type="predicted"/>